<dbReference type="AlphaFoldDB" id="A0A6G4W8E8"/>
<comment type="caution">
    <text evidence="1">The sequence shown here is derived from an EMBL/GenBank/DDBJ whole genome shotgun (WGS) entry which is preliminary data.</text>
</comment>
<sequence length="448" mass="48030">MSGPKVVRIITREEMIALCERLLAQFEAAMAEWVRIGRRNGTVDDGDIEAVAARGSALKNLLASDRFMDLQKQVAAEISYLASDTQVRLVKAADAETEKRKSARRLQKSAETLAVALGRAGRDIPTELAAVLKSGTLSRQQLEAAISGAMKSLMGSHSAGGISEHQRELANCLGEGERRLTFSEWASAQPLVDDDLLDSIDTHLAELSTLAGTDAAAAFEERAAAVAVEKSSRKQLLADSLLIDLAAATKQARDRIKLRPTLASLRKELEKFDSERARSLAQELDAVLGSGGLASAPLHIERAEAYLKEQADAAASRARRRAVLEGLSALGYDVREGMETAWVKDGRITMRKASDPGFGIEVGGNPGGNLQMRAVVFDGGAQRNTGRDIDMETAWCGEFSQLREMFATNGGEILIEKALAVGAVPLKVVASNTVDEIVAEVARGARHS</sequence>
<proteinExistence type="predicted"/>
<dbReference type="RefSeq" id="WP_165024279.1">
    <property type="nucleotide sequence ID" value="NZ_JAAKZF010000003.1"/>
</dbReference>
<keyword evidence="2" id="KW-1185">Reference proteome</keyword>
<evidence type="ECO:0000313" key="2">
    <source>
        <dbReference type="Proteomes" id="UP001642900"/>
    </source>
</evidence>
<reference evidence="1 2" key="1">
    <citation type="submission" date="2020-02" db="EMBL/GenBank/DDBJ databases">
        <title>Genome sequence of strain CCNWXJ40-4.</title>
        <authorList>
            <person name="Gao J."/>
            <person name="Sun J."/>
        </authorList>
    </citation>
    <scope>NUCLEOTIDE SEQUENCE [LARGE SCALE GENOMIC DNA]</scope>
    <source>
        <strain evidence="1 2">CCNWXJ 40-4</strain>
    </source>
</reference>
<protein>
    <submittedName>
        <fullName evidence="1">Uncharacterized protein</fullName>
    </submittedName>
</protein>
<name>A0A6G4W8E8_9HYPH</name>
<gene>
    <name evidence="1" type="ORF">G6N73_05290</name>
</gene>
<dbReference type="EMBL" id="JAAKZF010000003">
    <property type="protein sequence ID" value="NGO50598.1"/>
    <property type="molecule type" value="Genomic_DNA"/>
</dbReference>
<organism evidence="1 2">
    <name type="scientific">Allomesorhizobium camelthorni</name>
    <dbReference type="NCBI Taxonomy" id="475069"/>
    <lineage>
        <taxon>Bacteria</taxon>
        <taxon>Pseudomonadati</taxon>
        <taxon>Pseudomonadota</taxon>
        <taxon>Alphaproteobacteria</taxon>
        <taxon>Hyphomicrobiales</taxon>
        <taxon>Phyllobacteriaceae</taxon>
        <taxon>Allomesorhizobium</taxon>
    </lineage>
</organism>
<evidence type="ECO:0000313" key="1">
    <source>
        <dbReference type="EMBL" id="NGO50598.1"/>
    </source>
</evidence>
<accession>A0A6G4W8E8</accession>
<dbReference type="Proteomes" id="UP001642900">
    <property type="component" value="Unassembled WGS sequence"/>
</dbReference>